<dbReference type="GO" id="GO:0046872">
    <property type="term" value="F:metal ion binding"/>
    <property type="evidence" value="ECO:0007669"/>
    <property type="project" value="InterPro"/>
</dbReference>
<dbReference type="Gene3D" id="2.60.40.380">
    <property type="entry name" value="Purple acid phosphatase-like, N-terminal"/>
    <property type="match status" value="1"/>
</dbReference>
<feature type="domain" description="Purple acid phosphatase N-terminal" evidence="1">
    <location>
        <begin position="34"/>
        <end position="99"/>
    </location>
</feature>
<dbReference type="EMBL" id="LAZR01032088">
    <property type="protein sequence ID" value="KKL51895.1"/>
    <property type="molecule type" value="Genomic_DNA"/>
</dbReference>
<proteinExistence type="predicted"/>
<dbReference type="SUPFAM" id="SSF49363">
    <property type="entry name" value="Purple acid phosphatase, N-terminal domain"/>
    <property type="match status" value="1"/>
</dbReference>
<dbReference type="InterPro" id="IPR008963">
    <property type="entry name" value="Purple_acid_Pase-like_N"/>
</dbReference>
<dbReference type="GO" id="GO:0003993">
    <property type="term" value="F:acid phosphatase activity"/>
    <property type="evidence" value="ECO:0007669"/>
    <property type="project" value="InterPro"/>
</dbReference>
<name>A0A0F9F3T7_9ZZZZ</name>
<dbReference type="InterPro" id="IPR015914">
    <property type="entry name" value="PAPs_N"/>
</dbReference>
<feature type="non-terminal residue" evidence="2">
    <location>
        <position position="166"/>
    </location>
</feature>
<dbReference type="AlphaFoldDB" id="A0A0F9F3T7"/>
<evidence type="ECO:0000313" key="2">
    <source>
        <dbReference type="EMBL" id="KKL51895.1"/>
    </source>
</evidence>
<dbReference type="Pfam" id="PF16656">
    <property type="entry name" value="Pur_ac_phosph_N"/>
    <property type="match status" value="1"/>
</dbReference>
<accession>A0A0F9F3T7</accession>
<evidence type="ECO:0000259" key="1">
    <source>
        <dbReference type="Pfam" id="PF16656"/>
    </source>
</evidence>
<protein>
    <recommendedName>
        <fullName evidence="1">Purple acid phosphatase N-terminal domain-containing protein</fullName>
    </recommendedName>
</protein>
<sequence length="166" mass="17961">MFEPLESRILLDAIKEPYLQAVGQDSIYVLLEADAQSTATVEYGLDTAYGLQAATESTEPTAYGNYVHNIKLSGLAPNTLYHYRAGHGATTSQDYTFRTAPQPGTGFRFGFMADSRTGNAVHAQVASLMDTLDPMVIGSSGDTAVVPTWEAWTGEFFLPEQQALNA</sequence>
<comment type="caution">
    <text evidence="2">The sequence shown here is derived from an EMBL/GenBank/DDBJ whole genome shotgun (WGS) entry which is preliminary data.</text>
</comment>
<organism evidence="2">
    <name type="scientific">marine sediment metagenome</name>
    <dbReference type="NCBI Taxonomy" id="412755"/>
    <lineage>
        <taxon>unclassified sequences</taxon>
        <taxon>metagenomes</taxon>
        <taxon>ecological metagenomes</taxon>
    </lineage>
</organism>
<reference evidence="2" key="1">
    <citation type="journal article" date="2015" name="Nature">
        <title>Complex archaea that bridge the gap between prokaryotes and eukaryotes.</title>
        <authorList>
            <person name="Spang A."/>
            <person name="Saw J.H."/>
            <person name="Jorgensen S.L."/>
            <person name="Zaremba-Niedzwiedzka K."/>
            <person name="Martijn J."/>
            <person name="Lind A.E."/>
            <person name="van Eijk R."/>
            <person name="Schleper C."/>
            <person name="Guy L."/>
            <person name="Ettema T.J."/>
        </authorList>
    </citation>
    <scope>NUCLEOTIDE SEQUENCE</scope>
</reference>
<gene>
    <name evidence="2" type="ORF">LCGC14_2290910</name>
</gene>